<dbReference type="Proteomes" id="UP000054928">
    <property type="component" value="Unassembled WGS sequence"/>
</dbReference>
<dbReference type="EMBL" id="CCYD01000322">
    <property type="protein sequence ID" value="CEG38567.1"/>
    <property type="molecule type" value="Genomic_DNA"/>
</dbReference>
<name>A0A0P1ADS3_PLAHL</name>
<dbReference type="RefSeq" id="XP_024574936.1">
    <property type="nucleotide sequence ID" value="XM_024724017.1"/>
</dbReference>
<dbReference type="AlphaFoldDB" id="A0A0P1ADS3"/>
<proteinExistence type="predicted"/>
<keyword evidence="2" id="KW-1185">Reference proteome</keyword>
<evidence type="ECO:0000313" key="1">
    <source>
        <dbReference type="EMBL" id="CEG38567.1"/>
    </source>
</evidence>
<protein>
    <submittedName>
        <fullName evidence="1">Uncharacterized protein</fullName>
    </submittedName>
</protein>
<organism evidence="1 2">
    <name type="scientific">Plasmopara halstedii</name>
    <name type="common">Downy mildew of sunflower</name>
    <dbReference type="NCBI Taxonomy" id="4781"/>
    <lineage>
        <taxon>Eukaryota</taxon>
        <taxon>Sar</taxon>
        <taxon>Stramenopiles</taxon>
        <taxon>Oomycota</taxon>
        <taxon>Peronosporomycetes</taxon>
        <taxon>Peronosporales</taxon>
        <taxon>Peronosporaceae</taxon>
        <taxon>Plasmopara</taxon>
    </lineage>
</organism>
<accession>A0A0P1ADS3</accession>
<reference evidence="2" key="1">
    <citation type="submission" date="2014-09" db="EMBL/GenBank/DDBJ databases">
        <authorList>
            <person name="Sharma Rahul"/>
            <person name="Thines Marco"/>
        </authorList>
    </citation>
    <scope>NUCLEOTIDE SEQUENCE [LARGE SCALE GENOMIC DNA]</scope>
</reference>
<dbReference type="GeneID" id="36403686"/>
<sequence>MSLMAWSAKGQGIEGEVPVIHVWWNEIQGADVVNNIKALVEQKVGQTLDDAECMIPQVSPIRTTSVKKRQRRRMISARRRASTLTNDVSIVDDTAQLYTLVSSITGEEDGIVTLQAIPAVVALLELDEMSFEEFGSALKAGCLAELGIILPNEEINSSSLLDEAVLEDTKRMLYAPSGLSIQKDPSNS</sequence>
<evidence type="ECO:0000313" key="2">
    <source>
        <dbReference type="Proteomes" id="UP000054928"/>
    </source>
</evidence>